<evidence type="ECO:0000313" key="2">
    <source>
        <dbReference type="Proteomes" id="UP000298663"/>
    </source>
</evidence>
<reference evidence="1 2" key="1">
    <citation type="journal article" date="2015" name="Genome Biol.">
        <title>Comparative genomics of Steinernema reveals deeply conserved gene regulatory networks.</title>
        <authorList>
            <person name="Dillman A.R."/>
            <person name="Macchietto M."/>
            <person name="Porter C.F."/>
            <person name="Rogers A."/>
            <person name="Williams B."/>
            <person name="Antoshechkin I."/>
            <person name="Lee M.M."/>
            <person name="Goodwin Z."/>
            <person name="Lu X."/>
            <person name="Lewis E.E."/>
            <person name="Goodrich-Blair H."/>
            <person name="Stock S.P."/>
            <person name="Adams B.J."/>
            <person name="Sternberg P.W."/>
            <person name="Mortazavi A."/>
        </authorList>
    </citation>
    <scope>NUCLEOTIDE SEQUENCE [LARGE SCALE GENOMIC DNA]</scope>
    <source>
        <strain evidence="1 2">ALL</strain>
    </source>
</reference>
<reference evidence="1 2" key="2">
    <citation type="journal article" date="2019" name="G3 (Bethesda)">
        <title>Hybrid Assembly of the Genome of the Entomopathogenic Nematode Steinernema carpocapsae Identifies the X-Chromosome.</title>
        <authorList>
            <person name="Serra L."/>
            <person name="Macchietto M."/>
            <person name="Macias-Munoz A."/>
            <person name="McGill C.J."/>
            <person name="Rodriguez I.M."/>
            <person name="Rodriguez B."/>
            <person name="Murad R."/>
            <person name="Mortazavi A."/>
        </authorList>
    </citation>
    <scope>NUCLEOTIDE SEQUENCE [LARGE SCALE GENOMIC DNA]</scope>
    <source>
        <strain evidence="1 2">ALL</strain>
    </source>
</reference>
<dbReference type="EMBL" id="AZBU02000012">
    <property type="protein sequence ID" value="TKR59627.1"/>
    <property type="molecule type" value="Genomic_DNA"/>
</dbReference>
<dbReference type="Proteomes" id="UP000298663">
    <property type="component" value="Unassembled WGS sequence"/>
</dbReference>
<gene>
    <name evidence="1" type="ORF">L596_029270</name>
</gene>
<dbReference type="AlphaFoldDB" id="A0A4U5LU53"/>
<accession>A0A4U5LU53</accession>
<protein>
    <submittedName>
        <fullName evidence="1">Uncharacterized protein</fullName>
    </submittedName>
</protein>
<keyword evidence="2" id="KW-1185">Reference proteome</keyword>
<proteinExistence type="predicted"/>
<name>A0A4U5LU53_STECR</name>
<comment type="caution">
    <text evidence="1">The sequence shown here is derived from an EMBL/GenBank/DDBJ whole genome shotgun (WGS) entry which is preliminary data.</text>
</comment>
<organism evidence="1 2">
    <name type="scientific">Steinernema carpocapsae</name>
    <name type="common">Entomopathogenic nematode</name>
    <dbReference type="NCBI Taxonomy" id="34508"/>
    <lineage>
        <taxon>Eukaryota</taxon>
        <taxon>Metazoa</taxon>
        <taxon>Ecdysozoa</taxon>
        <taxon>Nematoda</taxon>
        <taxon>Chromadorea</taxon>
        <taxon>Rhabditida</taxon>
        <taxon>Tylenchina</taxon>
        <taxon>Panagrolaimomorpha</taxon>
        <taxon>Strongyloidoidea</taxon>
        <taxon>Steinernematidae</taxon>
        <taxon>Steinernema</taxon>
    </lineage>
</organism>
<evidence type="ECO:0000313" key="1">
    <source>
        <dbReference type="EMBL" id="TKR59627.1"/>
    </source>
</evidence>
<sequence>MAFVVFQADILVICLEQQSVAEVEGEGVHGDEAREQRSRRVMIRNALNGRLDPKRCKEAPQAPYSDQGCAKFRFAFRIFAKFLG</sequence>